<gene>
    <name evidence="1" type="ORF">ALC60_07051</name>
</gene>
<reference evidence="1 2" key="1">
    <citation type="submission" date="2015-09" db="EMBL/GenBank/DDBJ databases">
        <title>Trachymyrmex zeteki WGS genome.</title>
        <authorList>
            <person name="Nygaard S."/>
            <person name="Hu H."/>
            <person name="Boomsma J."/>
            <person name="Zhang G."/>
        </authorList>
    </citation>
    <scope>NUCLEOTIDE SEQUENCE [LARGE SCALE GENOMIC DNA]</scope>
    <source>
        <strain evidence="1">Tzet28-1</strain>
        <tissue evidence="1">Whole body</tissue>
    </source>
</reference>
<name>A0A151X1J9_9HYME</name>
<protein>
    <submittedName>
        <fullName evidence="1">Uncharacterized protein</fullName>
    </submittedName>
</protein>
<sequence>VSMSILEMPTFREPCSPLHQGDEQPDTRLFLQVVPFYITLPVRRNIKRNGLEEQPSIRLLLALMKWTARFTKRWHSKNGHGHGENSRNG</sequence>
<feature type="non-terminal residue" evidence="1">
    <location>
        <position position="1"/>
    </location>
</feature>
<evidence type="ECO:0000313" key="1">
    <source>
        <dbReference type="EMBL" id="KYQ54039.1"/>
    </source>
</evidence>
<evidence type="ECO:0000313" key="2">
    <source>
        <dbReference type="Proteomes" id="UP000075809"/>
    </source>
</evidence>
<organism evidence="1 2">
    <name type="scientific">Mycetomoellerius zeteki</name>
    <dbReference type="NCBI Taxonomy" id="64791"/>
    <lineage>
        <taxon>Eukaryota</taxon>
        <taxon>Metazoa</taxon>
        <taxon>Ecdysozoa</taxon>
        <taxon>Arthropoda</taxon>
        <taxon>Hexapoda</taxon>
        <taxon>Insecta</taxon>
        <taxon>Pterygota</taxon>
        <taxon>Neoptera</taxon>
        <taxon>Endopterygota</taxon>
        <taxon>Hymenoptera</taxon>
        <taxon>Apocrita</taxon>
        <taxon>Aculeata</taxon>
        <taxon>Formicoidea</taxon>
        <taxon>Formicidae</taxon>
        <taxon>Myrmicinae</taxon>
        <taxon>Mycetomoellerius</taxon>
    </lineage>
</organism>
<keyword evidence="2" id="KW-1185">Reference proteome</keyword>
<dbReference type="AlphaFoldDB" id="A0A151X1J9"/>
<proteinExistence type="predicted"/>
<dbReference type="EMBL" id="KQ982599">
    <property type="protein sequence ID" value="KYQ54039.1"/>
    <property type="molecule type" value="Genomic_DNA"/>
</dbReference>
<dbReference type="Proteomes" id="UP000075809">
    <property type="component" value="Unassembled WGS sequence"/>
</dbReference>
<accession>A0A151X1J9</accession>